<protein>
    <submittedName>
        <fullName evidence="1">Uncharacterized protein</fullName>
    </submittedName>
</protein>
<organism evidence="1">
    <name type="scientific">Anguilla anguilla</name>
    <name type="common">European freshwater eel</name>
    <name type="synonym">Muraena anguilla</name>
    <dbReference type="NCBI Taxonomy" id="7936"/>
    <lineage>
        <taxon>Eukaryota</taxon>
        <taxon>Metazoa</taxon>
        <taxon>Chordata</taxon>
        <taxon>Craniata</taxon>
        <taxon>Vertebrata</taxon>
        <taxon>Euteleostomi</taxon>
        <taxon>Actinopterygii</taxon>
        <taxon>Neopterygii</taxon>
        <taxon>Teleostei</taxon>
        <taxon>Anguilliformes</taxon>
        <taxon>Anguillidae</taxon>
        <taxon>Anguilla</taxon>
    </lineage>
</organism>
<dbReference type="AlphaFoldDB" id="A0A0E9X6G2"/>
<accession>A0A0E9X6G2</accession>
<reference evidence="1" key="1">
    <citation type="submission" date="2014-11" db="EMBL/GenBank/DDBJ databases">
        <authorList>
            <person name="Amaro Gonzalez C."/>
        </authorList>
    </citation>
    <scope>NUCLEOTIDE SEQUENCE</scope>
</reference>
<proteinExistence type="predicted"/>
<reference evidence="1" key="2">
    <citation type="journal article" date="2015" name="Fish Shellfish Immunol.">
        <title>Early steps in the European eel (Anguilla anguilla)-Vibrio vulnificus interaction in the gills: Role of the RtxA13 toxin.</title>
        <authorList>
            <person name="Callol A."/>
            <person name="Pajuelo D."/>
            <person name="Ebbesson L."/>
            <person name="Teles M."/>
            <person name="MacKenzie S."/>
            <person name="Amaro C."/>
        </authorList>
    </citation>
    <scope>NUCLEOTIDE SEQUENCE</scope>
</reference>
<name>A0A0E9X6G2_ANGAN</name>
<sequence>MLSVSGQLSHSISLLPNCDCHIKQGPSQLWTNVHSKHSIIPSNNSIVLGNWVIKLQWCVCIKVFLSSIHDSCFKLMFTIVLVLNVCGLWHATTRLSGPM</sequence>
<dbReference type="EMBL" id="GBXM01010275">
    <property type="protein sequence ID" value="JAH98302.1"/>
    <property type="molecule type" value="Transcribed_RNA"/>
</dbReference>
<evidence type="ECO:0000313" key="1">
    <source>
        <dbReference type="EMBL" id="JAH98302.1"/>
    </source>
</evidence>